<gene>
    <name evidence="15" type="ORF">H6P81_008998</name>
</gene>
<dbReference type="InterPro" id="IPR011084">
    <property type="entry name" value="DRMBL"/>
</dbReference>
<evidence type="ECO:0000256" key="8">
    <source>
        <dbReference type="ARBA" id="ARBA00023204"/>
    </source>
</evidence>
<evidence type="ECO:0000259" key="14">
    <source>
        <dbReference type="PROSITE" id="PS50160"/>
    </source>
</evidence>
<dbReference type="GO" id="GO:0003677">
    <property type="term" value="F:DNA binding"/>
    <property type="evidence" value="ECO:0007669"/>
    <property type="project" value="InterPro"/>
</dbReference>
<dbReference type="Gene3D" id="3.30.1490.70">
    <property type="match status" value="1"/>
</dbReference>
<evidence type="ECO:0000313" key="16">
    <source>
        <dbReference type="Proteomes" id="UP000825729"/>
    </source>
</evidence>
<dbReference type="Proteomes" id="UP000825729">
    <property type="component" value="Unassembled WGS sequence"/>
</dbReference>
<dbReference type="SUPFAM" id="SSF117018">
    <property type="entry name" value="ATP-dependent DNA ligase DNA-binding domain"/>
    <property type="match status" value="1"/>
</dbReference>
<evidence type="ECO:0000256" key="5">
    <source>
        <dbReference type="ARBA" id="ARBA00022741"/>
    </source>
</evidence>
<dbReference type="Gene3D" id="3.40.50.12650">
    <property type="match status" value="1"/>
</dbReference>
<comment type="catalytic activity">
    <reaction evidence="10 11">
        <text>ATP + (deoxyribonucleotide)n-3'-hydroxyl + 5'-phospho-(deoxyribonucleotide)m = (deoxyribonucleotide)n+m + AMP + diphosphate.</text>
        <dbReference type="EC" id="6.5.1.1"/>
    </reaction>
</comment>
<dbReference type="InterPro" id="IPR012340">
    <property type="entry name" value="NA-bd_OB-fold"/>
</dbReference>
<dbReference type="NCBIfam" id="TIGR00574">
    <property type="entry name" value="dnl1"/>
    <property type="match status" value="1"/>
</dbReference>
<dbReference type="InterPro" id="IPR000977">
    <property type="entry name" value="DNA_ligase_ATP-dep"/>
</dbReference>
<dbReference type="PANTHER" id="PTHR45674:SF9">
    <property type="entry name" value="DNA LIGASE 3"/>
    <property type="match status" value="1"/>
</dbReference>
<dbReference type="GO" id="GO:0006310">
    <property type="term" value="P:DNA recombination"/>
    <property type="evidence" value="ECO:0007669"/>
    <property type="project" value="UniProtKB-KW"/>
</dbReference>
<dbReference type="InterPro" id="IPR012308">
    <property type="entry name" value="DNA_ligase_ATP-dep_N"/>
</dbReference>
<dbReference type="GO" id="GO:0071897">
    <property type="term" value="P:DNA biosynthetic process"/>
    <property type="evidence" value="ECO:0007669"/>
    <property type="project" value="InterPro"/>
</dbReference>
<feature type="compositionally biased region" description="Basic residues" evidence="13">
    <location>
        <begin position="595"/>
        <end position="612"/>
    </location>
</feature>
<dbReference type="EMBL" id="JAINDJ010000004">
    <property type="protein sequence ID" value="KAG9449033.1"/>
    <property type="molecule type" value="Genomic_DNA"/>
</dbReference>
<keyword evidence="9" id="KW-0539">Nucleus</keyword>
<dbReference type="FunFam" id="3.40.50.12650:FF:000006">
    <property type="entry name" value="DNA ligase"/>
    <property type="match status" value="1"/>
</dbReference>
<keyword evidence="5 11" id="KW-0547">Nucleotide-binding</keyword>
<sequence length="1409" mass="156911">METSGVPISSAPILTLTTSDLFVSAFESFSRQFPNVSTPQSFSSLSRKISLPSIPPKFPRSKLIPGTRFVVDGFKHAGDFSVSYFLSHFHSDHYTGLNSNWSKGLIFCSTTTARLLIESLKISNHLVLPLALCETVIIDGCEVTLVDANHCPGAAQFLFKVPARDGRDERYVHTGDFRYCDSMKLQPALRQFVGCDAVFLDTTYCNPKFVFPSQDESIDYIVNTISKTKAENESLKTPVLFLVATYVVGKERILLEISRRCNCLIHVDDKKMAILRTSGYDDSTIFTLDASSSCIHVISWNLLGETWPYFRPNFVKMKEIVFERGYSKAVGFVPTGWAYEAKKDGFAVRAKETLEIHLVPYSEHSSYLELKDYVRFLRPKHVVPTVGSDVENLDSKHVIEMNKHFSGLVDEMANKHDFLMGFYSRPNNCGIMDSHGIGVGSSNGSEAKVENNLQSECLKAIVLDSDELLNSTTQESVKENSRVENGNDMVRAAEELRACLPLWITMDQLLDLLSRSSGDIVEAVSDFYERETELYEQVKGHKDEAIDCQETVCFSRFTSSIKVGSDRSMLIGESIVSQGEKSCNTSFPISSTFSPKKRGPKSNNKSKKKARAKPAVDNSGSKQSTITKFFSKVASNVSQADDLCNSTAKQCSRELNLLSNEMPESYREQLDHFIQILNGSISRDHAASVIKEAKGDINLALDMYYTNACSKSLCINEKSPSSTSVKKEDIGSCYNAGETSIGVSMVELSKGDQKATLVTLPVEKYHPIEHACWTAGQPAPYLHLARTFDVVEKERGKIKAVGMLTNMFRSLLALSPNDVLPAVYLCTNKIAADHENLELNIGGSLVSSSIEEACGTNKSKIREMYNNLGDIGDVAQMCRQTQCLLAAPRPLSIQDVFSVLRKISSEVGSGSTARKKNLIVNLMRSCREMEIKFLVRTLVCNLRIGAMIRTVLPALAQATVLNSSSRLLSEGAFESLKPLLQSISAAVVEAHNILPNMDLLVPSLLNNSVNFCSTTLSMIPGIPIKPMLARITNGIAQALKLFHSRAFTCEYKYDGQRAQIHKLEDGRIQVFSRSGEEATSKFPDVVNIIQESCNSAAKSFILDAEVVAVDRKNGNKLLTFQQLSSRERGGRDSLVTLDKIKVDVCVFVFDIMFSNGKQLLISPLRERRKYLKSLFNEEKFGYLEFAKEITVEAYESFPTTEGTVTKVTTFLENAFNSSCEGIMVKSLDIDAGYAASKRTETWLKVKRDYLDGLNDNLDLVPIGAWHGNGRKAGWFSPYLMACYNPDTEDFQSVCRVMSGFSDAFYAEMKEFFSNDKILSRKPPYYQTAEVPDVWFSPELVWEIRGADFTISPVHHAAMGLIHPSRGVSIRFPRFIRSVVDRKPEDCSTSADVAEMFQSQTRKMDVRTED</sequence>
<keyword evidence="3 11" id="KW-0436">Ligase</keyword>
<evidence type="ECO:0000256" key="10">
    <source>
        <dbReference type="ARBA" id="ARBA00034003"/>
    </source>
</evidence>
<dbReference type="CDD" id="cd07969">
    <property type="entry name" value="OBF_DNA_ligase_I"/>
    <property type="match status" value="1"/>
</dbReference>
<dbReference type="Pfam" id="PF04679">
    <property type="entry name" value="DNA_ligase_A_C"/>
    <property type="match status" value="1"/>
</dbReference>
<dbReference type="GO" id="GO:0005634">
    <property type="term" value="C:nucleus"/>
    <property type="evidence" value="ECO:0007669"/>
    <property type="project" value="UniProtKB-SubCell"/>
</dbReference>
<evidence type="ECO:0000256" key="11">
    <source>
        <dbReference type="RuleBase" id="RU000617"/>
    </source>
</evidence>
<keyword evidence="16" id="KW-1185">Reference proteome</keyword>
<dbReference type="GO" id="GO:0003910">
    <property type="term" value="F:DNA ligase (ATP) activity"/>
    <property type="evidence" value="ECO:0007669"/>
    <property type="project" value="UniProtKB-EC"/>
</dbReference>
<dbReference type="InterPro" id="IPR012310">
    <property type="entry name" value="DNA_ligase_ATP-dep_cent"/>
</dbReference>
<reference evidence="15 16" key="1">
    <citation type="submission" date="2021-07" db="EMBL/GenBank/DDBJ databases">
        <title>The Aristolochia fimbriata genome: insights into angiosperm evolution, floral development and chemical biosynthesis.</title>
        <authorList>
            <person name="Jiao Y."/>
        </authorList>
    </citation>
    <scope>NUCLEOTIDE SEQUENCE [LARGE SCALE GENOMIC DNA]</scope>
    <source>
        <strain evidence="15">IBCAS-2021</strain>
        <tissue evidence="15">Leaf</tissue>
    </source>
</reference>
<feature type="region of interest" description="Disordered" evidence="13">
    <location>
        <begin position="587"/>
        <end position="622"/>
    </location>
</feature>
<dbReference type="Pfam" id="PF04675">
    <property type="entry name" value="DNA_ligase_A_N"/>
    <property type="match status" value="1"/>
</dbReference>
<dbReference type="CDD" id="cd07900">
    <property type="entry name" value="Adenylation_DNA_ligase_I_Euk"/>
    <property type="match status" value="1"/>
</dbReference>
<evidence type="ECO:0000256" key="7">
    <source>
        <dbReference type="ARBA" id="ARBA00022840"/>
    </source>
</evidence>
<dbReference type="InterPro" id="IPR036599">
    <property type="entry name" value="DNA_ligase_N_sf"/>
</dbReference>
<proteinExistence type="inferred from homology"/>
<organism evidence="15 16">
    <name type="scientific">Aristolochia fimbriata</name>
    <name type="common">White veined hardy Dutchman's pipe vine</name>
    <dbReference type="NCBI Taxonomy" id="158543"/>
    <lineage>
        <taxon>Eukaryota</taxon>
        <taxon>Viridiplantae</taxon>
        <taxon>Streptophyta</taxon>
        <taxon>Embryophyta</taxon>
        <taxon>Tracheophyta</taxon>
        <taxon>Spermatophyta</taxon>
        <taxon>Magnoliopsida</taxon>
        <taxon>Magnoliidae</taxon>
        <taxon>Piperales</taxon>
        <taxon>Aristolochiaceae</taxon>
        <taxon>Aristolochia</taxon>
    </lineage>
</organism>
<evidence type="ECO:0000256" key="2">
    <source>
        <dbReference type="ARBA" id="ARBA00007572"/>
    </source>
</evidence>
<dbReference type="InterPro" id="IPR012309">
    <property type="entry name" value="DNA_ligase_ATP-dep_C"/>
</dbReference>
<protein>
    <recommendedName>
        <fullName evidence="11">DNA ligase</fullName>
        <ecNumber evidence="11">6.5.1.1</ecNumber>
    </recommendedName>
</protein>
<dbReference type="GO" id="GO:0006273">
    <property type="term" value="P:lagging strand elongation"/>
    <property type="evidence" value="ECO:0007669"/>
    <property type="project" value="TreeGrafter"/>
</dbReference>
<evidence type="ECO:0000256" key="4">
    <source>
        <dbReference type="ARBA" id="ARBA00022705"/>
    </source>
</evidence>
<dbReference type="GO" id="GO:0005524">
    <property type="term" value="F:ATP binding"/>
    <property type="evidence" value="ECO:0007669"/>
    <property type="project" value="UniProtKB-KW"/>
</dbReference>
<dbReference type="Gene3D" id="2.40.50.140">
    <property type="entry name" value="Nucleic acid-binding proteins"/>
    <property type="match status" value="1"/>
</dbReference>
<evidence type="ECO:0000256" key="1">
    <source>
        <dbReference type="ARBA" id="ARBA00004123"/>
    </source>
</evidence>
<feature type="domain" description="ATP-dependent DNA ligase family profile" evidence="14">
    <location>
        <begin position="1137"/>
        <end position="1284"/>
    </location>
</feature>
<comment type="subcellular location">
    <subcellularLocation>
        <location evidence="1">Nucleus</location>
    </subcellularLocation>
</comment>
<dbReference type="FunFam" id="2.40.50.140:FF:000220">
    <property type="entry name" value="DNA ligase"/>
    <property type="match status" value="1"/>
</dbReference>
<evidence type="ECO:0000256" key="13">
    <source>
        <dbReference type="SAM" id="MobiDB-lite"/>
    </source>
</evidence>
<dbReference type="Gene3D" id="3.60.15.10">
    <property type="entry name" value="Ribonuclease Z/Hydroxyacylglutathione hydrolase-like"/>
    <property type="match status" value="1"/>
</dbReference>
<dbReference type="Pfam" id="PF07522">
    <property type="entry name" value="DRMBL"/>
    <property type="match status" value="1"/>
</dbReference>
<evidence type="ECO:0000256" key="9">
    <source>
        <dbReference type="ARBA" id="ARBA00023242"/>
    </source>
</evidence>
<dbReference type="CDD" id="cd16273">
    <property type="entry name" value="SNM1A-1C-like_MBL-fold"/>
    <property type="match status" value="1"/>
</dbReference>
<evidence type="ECO:0000256" key="3">
    <source>
        <dbReference type="ARBA" id="ARBA00022598"/>
    </source>
</evidence>
<dbReference type="EC" id="6.5.1.1" evidence="11"/>
<dbReference type="InterPro" id="IPR016059">
    <property type="entry name" value="DNA_ligase_ATP-dep_CS"/>
</dbReference>
<dbReference type="Pfam" id="PF01068">
    <property type="entry name" value="DNA_ligase_A_M"/>
    <property type="match status" value="1"/>
</dbReference>
<dbReference type="PROSITE" id="PS00697">
    <property type="entry name" value="DNA_LIGASE_A1"/>
    <property type="match status" value="1"/>
</dbReference>
<dbReference type="InterPro" id="IPR050191">
    <property type="entry name" value="ATP-dep_DNA_ligase"/>
</dbReference>
<dbReference type="SUPFAM" id="SSF50249">
    <property type="entry name" value="Nucleic acid-binding proteins"/>
    <property type="match status" value="1"/>
</dbReference>
<dbReference type="PANTHER" id="PTHR45674">
    <property type="entry name" value="DNA LIGASE 1/3 FAMILY MEMBER"/>
    <property type="match status" value="1"/>
</dbReference>
<name>A0AAV7EJL2_ARIFI</name>
<keyword evidence="8 11" id="KW-0234">DNA repair</keyword>
<keyword evidence="4" id="KW-0235">DNA replication</keyword>
<comment type="similarity">
    <text evidence="2 12">Belongs to the ATP-dependent DNA ligase family.</text>
</comment>
<dbReference type="SUPFAM" id="SSF56281">
    <property type="entry name" value="Metallo-hydrolase/oxidoreductase"/>
    <property type="match status" value="1"/>
</dbReference>
<dbReference type="FunFam" id="3.30.470.30:FF:000002">
    <property type="entry name" value="DNA ligase"/>
    <property type="match status" value="1"/>
</dbReference>
<keyword evidence="7 11" id="KW-0067">ATP-binding</keyword>
<comment type="caution">
    <text evidence="15">The sequence shown here is derived from an EMBL/GenBank/DDBJ whole genome shotgun (WGS) entry which is preliminary data.</text>
</comment>
<evidence type="ECO:0000256" key="6">
    <source>
        <dbReference type="ARBA" id="ARBA00022763"/>
    </source>
</evidence>
<dbReference type="PROSITE" id="PS50160">
    <property type="entry name" value="DNA_LIGASE_A3"/>
    <property type="match status" value="1"/>
</dbReference>
<evidence type="ECO:0000313" key="15">
    <source>
        <dbReference type="EMBL" id="KAG9449033.1"/>
    </source>
</evidence>
<dbReference type="Gene3D" id="1.10.3260.10">
    <property type="entry name" value="DNA ligase, ATP-dependent, N-terminal domain"/>
    <property type="match status" value="1"/>
</dbReference>
<dbReference type="SUPFAM" id="SSF56091">
    <property type="entry name" value="DNA ligase/mRNA capping enzyme, catalytic domain"/>
    <property type="match status" value="1"/>
</dbReference>
<keyword evidence="6 11" id="KW-0227">DNA damage</keyword>
<keyword evidence="11" id="KW-0233">DNA recombination</keyword>
<accession>A0AAV7EJL2</accession>
<dbReference type="Gene3D" id="3.30.470.30">
    <property type="entry name" value="DNA ligase/mRNA capping enzyme"/>
    <property type="match status" value="1"/>
</dbReference>
<dbReference type="GO" id="GO:0006281">
    <property type="term" value="P:DNA repair"/>
    <property type="evidence" value="ECO:0007669"/>
    <property type="project" value="UniProtKB-KW"/>
</dbReference>
<evidence type="ECO:0000256" key="12">
    <source>
        <dbReference type="RuleBase" id="RU004196"/>
    </source>
</evidence>
<dbReference type="InterPro" id="IPR036866">
    <property type="entry name" value="RibonucZ/Hydroxyglut_hydro"/>
</dbReference>